<protein>
    <recommendedName>
        <fullName evidence="5">CST complex subunit Stn1 N-terminal domain-containing protein</fullName>
    </recommendedName>
</protein>
<gene>
    <name evidence="6" type="ORF">M406DRAFT_294922</name>
</gene>
<dbReference type="Pfam" id="PF10451">
    <property type="entry name" value="Stn1"/>
    <property type="match status" value="1"/>
</dbReference>
<name>A0A9P4XV75_CRYP1</name>
<dbReference type="InterPro" id="IPR012340">
    <property type="entry name" value="NA-bd_OB-fold"/>
</dbReference>
<evidence type="ECO:0000256" key="4">
    <source>
        <dbReference type="SAM" id="MobiDB-lite"/>
    </source>
</evidence>
<accession>A0A9P4XV75</accession>
<comment type="caution">
    <text evidence="6">The sequence shown here is derived from an EMBL/GenBank/DDBJ whole genome shotgun (WGS) entry which is preliminary data.</text>
</comment>
<dbReference type="RefSeq" id="XP_040772344.1">
    <property type="nucleotide sequence ID" value="XM_040919163.1"/>
</dbReference>
<keyword evidence="2" id="KW-0158">Chromosome</keyword>
<dbReference type="OrthoDB" id="77828at2759"/>
<feature type="region of interest" description="Disordered" evidence="4">
    <location>
        <begin position="111"/>
        <end position="138"/>
    </location>
</feature>
<evidence type="ECO:0000313" key="6">
    <source>
        <dbReference type="EMBL" id="KAF3761365.1"/>
    </source>
</evidence>
<dbReference type="GeneID" id="63836292"/>
<dbReference type="GO" id="GO:0000781">
    <property type="term" value="C:chromosome, telomeric region"/>
    <property type="evidence" value="ECO:0007669"/>
    <property type="project" value="UniProtKB-SubCell"/>
</dbReference>
<sequence>MATKTSRPLPGRREDIEHRDGLPFYPQYCFRLSPTINTYCHLRAHDIDALTIHSGFRGQNVFFHLNHPVQWVRIAGMVVAIDEYVGRRIYTVDDSSGVCIECTVNTPKPDAIGKLDTESTRPEQPRNSKTTSTITTTTTTTTDTIPKVTVPADVDVGTIVDIKGGLALYRGYKQVKALKVTILRSTEQEVAFWEKIKQFRENVLETPWKLTEKEVRKCRKDEERRR</sequence>
<feature type="domain" description="CST complex subunit Stn1 N-terminal" evidence="5">
    <location>
        <begin position="53"/>
        <end position="105"/>
    </location>
</feature>
<proteinExistence type="predicted"/>
<evidence type="ECO:0000256" key="3">
    <source>
        <dbReference type="ARBA" id="ARBA00022895"/>
    </source>
</evidence>
<dbReference type="Proteomes" id="UP000803844">
    <property type="component" value="Unassembled WGS sequence"/>
</dbReference>
<dbReference type="AlphaFoldDB" id="A0A9P4XV75"/>
<keyword evidence="3" id="KW-0779">Telomere</keyword>
<dbReference type="Gene3D" id="2.40.50.140">
    <property type="entry name" value="Nucleic acid-binding proteins"/>
    <property type="match status" value="1"/>
</dbReference>
<comment type="subcellular location">
    <subcellularLocation>
        <location evidence="1">Chromosome</location>
        <location evidence="1">Telomere</location>
    </subcellularLocation>
</comment>
<feature type="compositionally biased region" description="Basic and acidic residues" evidence="4">
    <location>
        <begin position="111"/>
        <end position="126"/>
    </location>
</feature>
<feature type="compositionally biased region" description="Low complexity" evidence="4">
    <location>
        <begin position="128"/>
        <end position="138"/>
    </location>
</feature>
<keyword evidence="7" id="KW-1185">Reference proteome</keyword>
<reference evidence="6" key="1">
    <citation type="journal article" date="2020" name="Phytopathology">
        <title>Genome sequence of the chestnut blight fungus Cryphonectria parasitica EP155: A fundamental resource for an archetypical invasive plant pathogen.</title>
        <authorList>
            <person name="Crouch J.A."/>
            <person name="Dawe A."/>
            <person name="Aerts A."/>
            <person name="Barry K."/>
            <person name="Churchill A.C.L."/>
            <person name="Grimwood J."/>
            <person name="Hillman B."/>
            <person name="Milgroom M.G."/>
            <person name="Pangilinan J."/>
            <person name="Smith M."/>
            <person name="Salamov A."/>
            <person name="Schmutz J."/>
            <person name="Yadav J."/>
            <person name="Grigoriev I.V."/>
            <person name="Nuss D."/>
        </authorList>
    </citation>
    <scope>NUCLEOTIDE SEQUENCE</scope>
    <source>
        <strain evidence="6">EP155</strain>
    </source>
</reference>
<dbReference type="SUPFAM" id="SSF50249">
    <property type="entry name" value="Nucleic acid-binding proteins"/>
    <property type="match status" value="1"/>
</dbReference>
<dbReference type="InterPro" id="IPR018856">
    <property type="entry name" value="Stn1_N"/>
</dbReference>
<evidence type="ECO:0000256" key="2">
    <source>
        <dbReference type="ARBA" id="ARBA00022454"/>
    </source>
</evidence>
<evidence type="ECO:0000313" key="7">
    <source>
        <dbReference type="Proteomes" id="UP000803844"/>
    </source>
</evidence>
<dbReference type="EMBL" id="MU032351">
    <property type="protein sequence ID" value="KAF3761365.1"/>
    <property type="molecule type" value="Genomic_DNA"/>
</dbReference>
<organism evidence="6 7">
    <name type="scientific">Cryphonectria parasitica (strain ATCC 38755 / EP155)</name>
    <dbReference type="NCBI Taxonomy" id="660469"/>
    <lineage>
        <taxon>Eukaryota</taxon>
        <taxon>Fungi</taxon>
        <taxon>Dikarya</taxon>
        <taxon>Ascomycota</taxon>
        <taxon>Pezizomycotina</taxon>
        <taxon>Sordariomycetes</taxon>
        <taxon>Sordariomycetidae</taxon>
        <taxon>Diaporthales</taxon>
        <taxon>Cryphonectriaceae</taxon>
        <taxon>Cryphonectria-Endothia species complex</taxon>
        <taxon>Cryphonectria</taxon>
    </lineage>
</organism>
<evidence type="ECO:0000259" key="5">
    <source>
        <dbReference type="Pfam" id="PF10451"/>
    </source>
</evidence>
<dbReference type="CDD" id="cd03524">
    <property type="entry name" value="RPA2_OBF_family"/>
    <property type="match status" value="1"/>
</dbReference>
<evidence type="ECO:0000256" key="1">
    <source>
        <dbReference type="ARBA" id="ARBA00004574"/>
    </source>
</evidence>